<reference evidence="2" key="1">
    <citation type="submission" date="2020-06" db="EMBL/GenBank/DDBJ databases">
        <authorList>
            <person name="Li T."/>
            <person name="Hu X."/>
            <person name="Zhang T."/>
            <person name="Song X."/>
            <person name="Zhang H."/>
            <person name="Dai N."/>
            <person name="Sheng W."/>
            <person name="Hou X."/>
            <person name="Wei L."/>
        </authorList>
    </citation>
    <scope>NUCLEOTIDE SEQUENCE</scope>
    <source>
        <strain evidence="2">G02</strain>
        <tissue evidence="2">Leaf</tissue>
    </source>
</reference>
<organism evidence="2">
    <name type="scientific">Sesamum radiatum</name>
    <name type="common">Black benniseed</name>
    <dbReference type="NCBI Taxonomy" id="300843"/>
    <lineage>
        <taxon>Eukaryota</taxon>
        <taxon>Viridiplantae</taxon>
        <taxon>Streptophyta</taxon>
        <taxon>Embryophyta</taxon>
        <taxon>Tracheophyta</taxon>
        <taxon>Spermatophyta</taxon>
        <taxon>Magnoliopsida</taxon>
        <taxon>eudicotyledons</taxon>
        <taxon>Gunneridae</taxon>
        <taxon>Pentapetalae</taxon>
        <taxon>asterids</taxon>
        <taxon>lamiids</taxon>
        <taxon>Lamiales</taxon>
        <taxon>Pedaliaceae</taxon>
        <taxon>Sesamum</taxon>
    </lineage>
</organism>
<dbReference type="PANTHER" id="PTHR33312">
    <property type="entry name" value="MEMBRANE-ASSOCIATED KINASE REGULATOR 4-RELATED"/>
    <property type="match status" value="1"/>
</dbReference>
<dbReference type="InterPro" id="IPR039620">
    <property type="entry name" value="BKI1/MAKR1/3/4"/>
</dbReference>
<dbReference type="EMBL" id="JACGWJ010000025">
    <property type="protein sequence ID" value="KAL0316289.1"/>
    <property type="molecule type" value="Genomic_DNA"/>
</dbReference>
<dbReference type="GO" id="GO:0005886">
    <property type="term" value="C:plasma membrane"/>
    <property type="evidence" value="ECO:0007669"/>
    <property type="project" value="InterPro"/>
</dbReference>
<evidence type="ECO:0000313" key="2">
    <source>
        <dbReference type="EMBL" id="KAL0316289.1"/>
    </source>
</evidence>
<accession>A0AAW2LB02</accession>
<name>A0AAW2LB02_SESRA</name>
<proteinExistence type="predicted"/>
<dbReference type="GO" id="GO:0016301">
    <property type="term" value="F:kinase activity"/>
    <property type="evidence" value="ECO:0007669"/>
    <property type="project" value="UniProtKB-KW"/>
</dbReference>
<protein>
    <submittedName>
        <fullName evidence="2">Membrane-associated kinase regulator 4</fullName>
    </submittedName>
</protein>
<gene>
    <name evidence="2" type="ORF">Sradi_5507100</name>
</gene>
<keyword evidence="2" id="KW-0808">Transferase</keyword>
<evidence type="ECO:0000256" key="1">
    <source>
        <dbReference type="SAM" id="MobiDB-lite"/>
    </source>
</evidence>
<sequence>MATNLASYDSADEEYIDMELSSSSPPATEFEFQMSFTSNEQATTTSPADDLFYKGKLLPLHLPPRLRMVENLQTSTTAAPVTSTFDITGEPFEEDDYYSMPFVTFSTSPCANSTNTPLDSCDVSPSESCRVSSELNPDDLFEWSSELCSFIKSHPTNPSWSKKLKLIKHTILAQKLKASRAYLKSLFTKSVCSNEICTKADCNAVAARLSKAEAHISRASCPKIATTAKNEEGIEGKVQRRSFSGAIKRRSPIKCLSSSSSNCSSGASSSSSSSSFSFSSNRFYELQFLRSSTSAPEIEVSIDAAIAHCKRSQQIFHSRNSEHSLCSI</sequence>
<keyword evidence="2" id="KW-0418">Kinase</keyword>
<dbReference type="AlphaFoldDB" id="A0AAW2LB02"/>
<dbReference type="GO" id="GO:0019210">
    <property type="term" value="F:kinase inhibitor activity"/>
    <property type="evidence" value="ECO:0007669"/>
    <property type="project" value="InterPro"/>
</dbReference>
<comment type="caution">
    <text evidence="2">The sequence shown here is derived from an EMBL/GenBank/DDBJ whole genome shotgun (WGS) entry which is preliminary data.</text>
</comment>
<feature type="region of interest" description="Disordered" evidence="1">
    <location>
        <begin position="255"/>
        <end position="277"/>
    </location>
</feature>
<reference evidence="2" key="2">
    <citation type="journal article" date="2024" name="Plant">
        <title>Genomic evolution and insights into agronomic trait innovations of Sesamum species.</title>
        <authorList>
            <person name="Miao H."/>
            <person name="Wang L."/>
            <person name="Qu L."/>
            <person name="Liu H."/>
            <person name="Sun Y."/>
            <person name="Le M."/>
            <person name="Wang Q."/>
            <person name="Wei S."/>
            <person name="Zheng Y."/>
            <person name="Lin W."/>
            <person name="Duan Y."/>
            <person name="Cao H."/>
            <person name="Xiong S."/>
            <person name="Wang X."/>
            <person name="Wei L."/>
            <person name="Li C."/>
            <person name="Ma Q."/>
            <person name="Ju M."/>
            <person name="Zhao R."/>
            <person name="Li G."/>
            <person name="Mu C."/>
            <person name="Tian Q."/>
            <person name="Mei H."/>
            <person name="Zhang T."/>
            <person name="Gao T."/>
            <person name="Zhang H."/>
        </authorList>
    </citation>
    <scope>NUCLEOTIDE SEQUENCE</scope>
    <source>
        <strain evidence="2">G02</strain>
    </source>
</reference>
<feature type="compositionally biased region" description="Low complexity" evidence="1">
    <location>
        <begin position="257"/>
        <end position="277"/>
    </location>
</feature>
<dbReference type="PANTHER" id="PTHR33312:SF5">
    <property type="entry name" value="MEMBRANE-ASSOCIATED KINASE REGULATOR 4-RELATED"/>
    <property type="match status" value="1"/>
</dbReference>